<comment type="catalytic activity">
    <reaction evidence="1">
        <text>a 4-O-methyl-thymidine in DNA + L-cysteinyl-[protein] = a thymidine in DNA + S-methyl-L-cysteinyl-[protein]</text>
        <dbReference type="Rhea" id="RHEA:53428"/>
        <dbReference type="Rhea" id="RHEA-COMP:10131"/>
        <dbReference type="Rhea" id="RHEA-COMP:10132"/>
        <dbReference type="Rhea" id="RHEA-COMP:13555"/>
        <dbReference type="Rhea" id="RHEA-COMP:13556"/>
        <dbReference type="ChEBI" id="CHEBI:29950"/>
        <dbReference type="ChEBI" id="CHEBI:82612"/>
        <dbReference type="ChEBI" id="CHEBI:137386"/>
        <dbReference type="ChEBI" id="CHEBI:137387"/>
        <dbReference type="EC" id="2.1.1.63"/>
    </reaction>
</comment>
<name>A0A1F5G8S7_9BACT</name>
<evidence type="ECO:0000313" key="9">
    <source>
        <dbReference type="Proteomes" id="UP000178577"/>
    </source>
</evidence>
<dbReference type="PANTHER" id="PTHR42942:SF1">
    <property type="entry name" value="ALKYLTRANSFERASE-LIKE PROTEIN 1"/>
    <property type="match status" value="1"/>
</dbReference>
<proteinExistence type="predicted"/>
<organism evidence="8 9">
    <name type="scientific">Candidatus Curtissbacteria bacterium RIFCSPHIGHO2_01_FULL_40_12</name>
    <dbReference type="NCBI Taxonomy" id="1797710"/>
    <lineage>
        <taxon>Bacteria</taxon>
        <taxon>Candidatus Curtissiibacteriota</taxon>
    </lineage>
</organism>
<evidence type="ECO:0000256" key="1">
    <source>
        <dbReference type="ARBA" id="ARBA00001286"/>
    </source>
</evidence>
<dbReference type="EMBL" id="MFAY01000046">
    <property type="protein sequence ID" value="OGD88224.1"/>
    <property type="molecule type" value="Genomic_DNA"/>
</dbReference>
<accession>A0A1F5G8S7</accession>
<keyword evidence="5" id="KW-0234">DNA repair</keyword>
<dbReference type="GO" id="GO:0003908">
    <property type="term" value="F:methylated-DNA-[protein]-cysteine S-methyltransferase activity"/>
    <property type="evidence" value="ECO:0007669"/>
    <property type="project" value="UniProtKB-EC"/>
</dbReference>
<dbReference type="AlphaFoldDB" id="A0A1F5G8S7"/>
<reference evidence="8 9" key="1">
    <citation type="journal article" date="2016" name="Nat. Commun.">
        <title>Thousands of microbial genomes shed light on interconnected biogeochemical processes in an aquifer system.</title>
        <authorList>
            <person name="Anantharaman K."/>
            <person name="Brown C.T."/>
            <person name="Hug L.A."/>
            <person name="Sharon I."/>
            <person name="Castelle C.J."/>
            <person name="Probst A.J."/>
            <person name="Thomas B.C."/>
            <person name="Singh A."/>
            <person name="Wilkins M.J."/>
            <person name="Karaoz U."/>
            <person name="Brodie E.L."/>
            <person name="Williams K.H."/>
            <person name="Hubbard S.S."/>
            <person name="Banfield J.F."/>
        </authorList>
    </citation>
    <scope>NUCLEOTIDE SEQUENCE [LARGE SCALE GENOMIC DNA]</scope>
</reference>
<sequence length="102" mass="11723">MYKDLVYQLVRQIPKGRVATYGQVANKLKMENGKWKISPRSVGFILHQNKSAGVPCHRVVDRNGRLAPNFAFDGAREQKRRLEQEGVRFVDEMHVDLARDSV</sequence>
<evidence type="ECO:0000256" key="6">
    <source>
        <dbReference type="ARBA" id="ARBA00049348"/>
    </source>
</evidence>
<evidence type="ECO:0000313" key="8">
    <source>
        <dbReference type="EMBL" id="OGD88224.1"/>
    </source>
</evidence>
<dbReference type="SUPFAM" id="SSF46767">
    <property type="entry name" value="Methylated DNA-protein cysteine methyltransferase, C-terminal domain"/>
    <property type="match status" value="1"/>
</dbReference>
<keyword evidence="4" id="KW-0227">DNA damage</keyword>
<keyword evidence="3" id="KW-0808">Transferase</keyword>
<keyword evidence="2" id="KW-0489">Methyltransferase</keyword>
<evidence type="ECO:0000256" key="3">
    <source>
        <dbReference type="ARBA" id="ARBA00022679"/>
    </source>
</evidence>
<dbReference type="PROSITE" id="PS00374">
    <property type="entry name" value="MGMT"/>
    <property type="match status" value="1"/>
</dbReference>
<dbReference type="InterPro" id="IPR036217">
    <property type="entry name" value="MethylDNA_cys_MeTrfase_DNAb"/>
</dbReference>
<gene>
    <name evidence="8" type="ORF">A2693_00585</name>
</gene>
<dbReference type="CDD" id="cd06445">
    <property type="entry name" value="ATase"/>
    <property type="match status" value="1"/>
</dbReference>
<dbReference type="InterPro" id="IPR052520">
    <property type="entry name" value="ATL_DNA_repair"/>
</dbReference>
<dbReference type="Pfam" id="PF01035">
    <property type="entry name" value="DNA_binding_1"/>
    <property type="match status" value="1"/>
</dbReference>
<dbReference type="InterPro" id="IPR014048">
    <property type="entry name" value="MethylDNA_cys_MeTrfase_DNA-bd"/>
</dbReference>
<dbReference type="PANTHER" id="PTHR42942">
    <property type="entry name" value="6-O-METHYLGUANINE DNA METHYLTRANSFERASE"/>
    <property type="match status" value="1"/>
</dbReference>
<evidence type="ECO:0000256" key="5">
    <source>
        <dbReference type="ARBA" id="ARBA00023204"/>
    </source>
</evidence>
<dbReference type="GO" id="GO:0006281">
    <property type="term" value="P:DNA repair"/>
    <property type="evidence" value="ECO:0007669"/>
    <property type="project" value="UniProtKB-KW"/>
</dbReference>
<evidence type="ECO:0000259" key="7">
    <source>
        <dbReference type="Pfam" id="PF01035"/>
    </source>
</evidence>
<protein>
    <recommendedName>
        <fullName evidence="7">Methylated-DNA-[protein]-cysteine S-methyltransferase DNA binding domain-containing protein</fullName>
    </recommendedName>
</protein>
<dbReference type="Gene3D" id="1.10.10.10">
    <property type="entry name" value="Winged helix-like DNA-binding domain superfamily/Winged helix DNA-binding domain"/>
    <property type="match status" value="1"/>
</dbReference>
<dbReference type="InterPro" id="IPR001497">
    <property type="entry name" value="MethylDNA_cys_MeTrfase_AS"/>
</dbReference>
<dbReference type="InterPro" id="IPR036388">
    <property type="entry name" value="WH-like_DNA-bd_sf"/>
</dbReference>
<evidence type="ECO:0000256" key="2">
    <source>
        <dbReference type="ARBA" id="ARBA00022603"/>
    </source>
</evidence>
<feature type="domain" description="Methylated-DNA-[protein]-cysteine S-methyltransferase DNA binding" evidence="7">
    <location>
        <begin position="4"/>
        <end position="87"/>
    </location>
</feature>
<dbReference type="Proteomes" id="UP000178577">
    <property type="component" value="Unassembled WGS sequence"/>
</dbReference>
<dbReference type="GO" id="GO:0032259">
    <property type="term" value="P:methylation"/>
    <property type="evidence" value="ECO:0007669"/>
    <property type="project" value="UniProtKB-KW"/>
</dbReference>
<comment type="caution">
    <text evidence="8">The sequence shown here is derived from an EMBL/GenBank/DDBJ whole genome shotgun (WGS) entry which is preliminary data.</text>
</comment>
<evidence type="ECO:0000256" key="4">
    <source>
        <dbReference type="ARBA" id="ARBA00022763"/>
    </source>
</evidence>
<comment type="catalytic activity">
    <reaction evidence="6">
        <text>a 6-O-methyl-2'-deoxyguanosine in DNA + L-cysteinyl-[protein] = S-methyl-L-cysteinyl-[protein] + a 2'-deoxyguanosine in DNA</text>
        <dbReference type="Rhea" id="RHEA:24000"/>
        <dbReference type="Rhea" id="RHEA-COMP:10131"/>
        <dbReference type="Rhea" id="RHEA-COMP:10132"/>
        <dbReference type="Rhea" id="RHEA-COMP:11367"/>
        <dbReference type="Rhea" id="RHEA-COMP:11368"/>
        <dbReference type="ChEBI" id="CHEBI:29950"/>
        <dbReference type="ChEBI" id="CHEBI:82612"/>
        <dbReference type="ChEBI" id="CHEBI:85445"/>
        <dbReference type="ChEBI" id="CHEBI:85448"/>
        <dbReference type="EC" id="2.1.1.63"/>
    </reaction>
</comment>